<dbReference type="PANTHER" id="PTHR43744:SF12">
    <property type="entry name" value="ABC TRANSPORTER PERMEASE PROTEIN MG189-RELATED"/>
    <property type="match status" value="1"/>
</dbReference>
<organism evidence="9 10">
    <name type="scientific">Labrys miyagiensis</name>
    <dbReference type="NCBI Taxonomy" id="346912"/>
    <lineage>
        <taxon>Bacteria</taxon>
        <taxon>Pseudomonadati</taxon>
        <taxon>Pseudomonadota</taxon>
        <taxon>Alphaproteobacteria</taxon>
        <taxon>Hyphomicrobiales</taxon>
        <taxon>Xanthobacteraceae</taxon>
        <taxon>Labrys</taxon>
    </lineage>
</organism>
<feature type="transmembrane region" description="Helical" evidence="7">
    <location>
        <begin position="86"/>
        <end position="110"/>
    </location>
</feature>
<evidence type="ECO:0000313" key="10">
    <source>
        <dbReference type="Proteomes" id="UP001156882"/>
    </source>
</evidence>
<feature type="transmembrane region" description="Helical" evidence="7">
    <location>
        <begin position="16"/>
        <end position="37"/>
    </location>
</feature>
<sequence length="294" mass="32633">MMLGATATRQWSLGRAFAWLILGLFILGSLFPIWIAFKTAITPLLDLYDTATSPIPTEVTTSNFTRIFGLSEQQGGFNAEMKFGTAFLNSVIFTVICVTGQIAFSSLAAYAFARLRFFGRDVIFYLFISATMVPAIVLFIPNFVLIKQLGWLNTMPGLVAPFVLMTPFAVFFLRQFFLSTPSELEDAARLDGASPLRIFWSIVLPVHRGAIATLAILLTINSWNEFLWPYLVGRDESARVLSVALTNFLQQQPNGNPDWTGLMAATFLSILPIILLLVILGRRVVESLQFSGLK</sequence>
<feature type="transmembrane region" description="Helical" evidence="7">
    <location>
        <begin position="259"/>
        <end position="280"/>
    </location>
</feature>
<name>A0ABQ6CU89_9HYPH</name>
<evidence type="ECO:0000256" key="3">
    <source>
        <dbReference type="ARBA" id="ARBA00022475"/>
    </source>
</evidence>
<evidence type="ECO:0000256" key="4">
    <source>
        <dbReference type="ARBA" id="ARBA00022692"/>
    </source>
</evidence>
<evidence type="ECO:0000313" key="9">
    <source>
        <dbReference type="EMBL" id="GLS23363.1"/>
    </source>
</evidence>
<feature type="transmembrane region" description="Helical" evidence="7">
    <location>
        <begin position="158"/>
        <end position="177"/>
    </location>
</feature>
<feature type="transmembrane region" description="Helical" evidence="7">
    <location>
        <begin position="122"/>
        <end position="146"/>
    </location>
</feature>
<dbReference type="InterPro" id="IPR000515">
    <property type="entry name" value="MetI-like"/>
</dbReference>
<evidence type="ECO:0000259" key="8">
    <source>
        <dbReference type="PROSITE" id="PS50928"/>
    </source>
</evidence>
<dbReference type="Gene3D" id="1.10.3720.10">
    <property type="entry name" value="MetI-like"/>
    <property type="match status" value="1"/>
</dbReference>
<evidence type="ECO:0000256" key="5">
    <source>
        <dbReference type="ARBA" id="ARBA00022989"/>
    </source>
</evidence>
<keyword evidence="6 7" id="KW-0472">Membrane</keyword>
<evidence type="ECO:0000256" key="6">
    <source>
        <dbReference type="ARBA" id="ARBA00023136"/>
    </source>
</evidence>
<dbReference type="Pfam" id="PF00528">
    <property type="entry name" value="BPD_transp_1"/>
    <property type="match status" value="1"/>
</dbReference>
<dbReference type="RefSeq" id="WP_284316277.1">
    <property type="nucleotide sequence ID" value="NZ_BSPC01000069.1"/>
</dbReference>
<keyword evidence="5 7" id="KW-1133">Transmembrane helix</keyword>
<feature type="domain" description="ABC transmembrane type-1" evidence="8">
    <location>
        <begin position="87"/>
        <end position="280"/>
    </location>
</feature>
<dbReference type="Proteomes" id="UP001156882">
    <property type="component" value="Unassembled WGS sequence"/>
</dbReference>
<keyword evidence="2 7" id="KW-0813">Transport</keyword>
<keyword evidence="3" id="KW-1003">Cell membrane</keyword>
<gene>
    <name evidence="9" type="ORF">GCM10007874_63830</name>
</gene>
<comment type="subcellular location">
    <subcellularLocation>
        <location evidence="1 7">Cell membrane</location>
        <topology evidence="1 7">Multi-pass membrane protein</topology>
    </subcellularLocation>
</comment>
<dbReference type="CDD" id="cd06261">
    <property type="entry name" value="TM_PBP2"/>
    <property type="match status" value="1"/>
</dbReference>
<comment type="similarity">
    <text evidence="7">Belongs to the binding-protein-dependent transport system permease family.</text>
</comment>
<dbReference type="EMBL" id="BSPC01000069">
    <property type="protein sequence ID" value="GLS23363.1"/>
    <property type="molecule type" value="Genomic_DNA"/>
</dbReference>
<evidence type="ECO:0000256" key="7">
    <source>
        <dbReference type="RuleBase" id="RU363032"/>
    </source>
</evidence>
<evidence type="ECO:0000256" key="1">
    <source>
        <dbReference type="ARBA" id="ARBA00004651"/>
    </source>
</evidence>
<evidence type="ECO:0000256" key="2">
    <source>
        <dbReference type="ARBA" id="ARBA00022448"/>
    </source>
</evidence>
<feature type="transmembrane region" description="Helical" evidence="7">
    <location>
        <begin position="198"/>
        <end position="220"/>
    </location>
</feature>
<dbReference type="SUPFAM" id="SSF161098">
    <property type="entry name" value="MetI-like"/>
    <property type="match status" value="1"/>
</dbReference>
<comment type="caution">
    <text evidence="9">The sequence shown here is derived from an EMBL/GenBank/DDBJ whole genome shotgun (WGS) entry which is preliminary data.</text>
</comment>
<dbReference type="InterPro" id="IPR035906">
    <property type="entry name" value="MetI-like_sf"/>
</dbReference>
<dbReference type="PROSITE" id="PS50928">
    <property type="entry name" value="ABC_TM1"/>
    <property type="match status" value="1"/>
</dbReference>
<dbReference type="PANTHER" id="PTHR43744">
    <property type="entry name" value="ABC TRANSPORTER PERMEASE PROTEIN MG189-RELATED-RELATED"/>
    <property type="match status" value="1"/>
</dbReference>
<protein>
    <submittedName>
        <fullName evidence="9">Sugar ABC transporter permease</fullName>
    </submittedName>
</protein>
<proteinExistence type="inferred from homology"/>
<reference evidence="10" key="1">
    <citation type="journal article" date="2019" name="Int. J. Syst. Evol. Microbiol.">
        <title>The Global Catalogue of Microorganisms (GCM) 10K type strain sequencing project: providing services to taxonomists for standard genome sequencing and annotation.</title>
        <authorList>
            <consortium name="The Broad Institute Genomics Platform"/>
            <consortium name="The Broad Institute Genome Sequencing Center for Infectious Disease"/>
            <person name="Wu L."/>
            <person name="Ma J."/>
        </authorList>
    </citation>
    <scope>NUCLEOTIDE SEQUENCE [LARGE SCALE GENOMIC DNA]</scope>
    <source>
        <strain evidence="10">NBRC 101365</strain>
    </source>
</reference>
<accession>A0ABQ6CU89</accession>
<keyword evidence="4 7" id="KW-0812">Transmembrane</keyword>
<keyword evidence="10" id="KW-1185">Reference proteome</keyword>